<sequence>MKGKRPTKRGSDGGLLNMRMGEPGLLTWMKRLDDGDVFRLGKVTLMRGGPSPCVAVHVVVLGGACKTKITALLVFTGHGSQRSQATGSNDIQLSTSGAANPNVLASHFEMHHNSADRM</sequence>
<evidence type="ECO:0000313" key="2">
    <source>
        <dbReference type="Proteomes" id="UP001054945"/>
    </source>
</evidence>
<proteinExistence type="predicted"/>
<gene>
    <name evidence="1" type="ORF">CEXT_527341</name>
</gene>
<organism evidence="1 2">
    <name type="scientific">Caerostris extrusa</name>
    <name type="common">Bark spider</name>
    <name type="synonym">Caerostris bankana</name>
    <dbReference type="NCBI Taxonomy" id="172846"/>
    <lineage>
        <taxon>Eukaryota</taxon>
        <taxon>Metazoa</taxon>
        <taxon>Ecdysozoa</taxon>
        <taxon>Arthropoda</taxon>
        <taxon>Chelicerata</taxon>
        <taxon>Arachnida</taxon>
        <taxon>Araneae</taxon>
        <taxon>Araneomorphae</taxon>
        <taxon>Entelegynae</taxon>
        <taxon>Araneoidea</taxon>
        <taxon>Araneidae</taxon>
        <taxon>Caerostris</taxon>
    </lineage>
</organism>
<name>A0AAV4MGJ4_CAEEX</name>
<dbReference type="Proteomes" id="UP001054945">
    <property type="component" value="Unassembled WGS sequence"/>
</dbReference>
<reference evidence="1 2" key="1">
    <citation type="submission" date="2021-06" db="EMBL/GenBank/DDBJ databases">
        <title>Caerostris extrusa draft genome.</title>
        <authorList>
            <person name="Kono N."/>
            <person name="Arakawa K."/>
        </authorList>
    </citation>
    <scope>NUCLEOTIDE SEQUENCE [LARGE SCALE GENOMIC DNA]</scope>
</reference>
<dbReference type="AlphaFoldDB" id="A0AAV4MGJ4"/>
<dbReference type="EMBL" id="BPLR01002181">
    <property type="protein sequence ID" value="GIX71013.1"/>
    <property type="molecule type" value="Genomic_DNA"/>
</dbReference>
<keyword evidence="2" id="KW-1185">Reference proteome</keyword>
<accession>A0AAV4MGJ4</accession>
<protein>
    <submittedName>
        <fullName evidence="1">Uncharacterized protein</fullName>
    </submittedName>
</protein>
<evidence type="ECO:0000313" key="1">
    <source>
        <dbReference type="EMBL" id="GIX71013.1"/>
    </source>
</evidence>
<comment type="caution">
    <text evidence="1">The sequence shown here is derived from an EMBL/GenBank/DDBJ whole genome shotgun (WGS) entry which is preliminary data.</text>
</comment>